<organism evidence="2 3">
    <name type="scientific">Mycena alexandri</name>
    <dbReference type="NCBI Taxonomy" id="1745969"/>
    <lineage>
        <taxon>Eukaryota</taxon>
        <taxon>Fungi</taxon>
        <taxon>Dikarya</taxon>
        <taxon>Basidiomycota</taxon>
        <taxon>Agaricomycotina</taxon>
        <taxon>Agaricomycetes</taxon>
        <taxon>Agaricomycetidae</taxon>
        <taxon>Agaricales</taxon>
        <taxon>Marasmiineae</taxon>
        <taxon>Mycenaceae</taxon>
        <taxon>Mycena</taxon>
    </lineage>
</organism>
<evidence type="ECO:0000313" key="2">
    <source>
        <dbReference type="EMBL" id="KAJ7023623.1"/>
    </source>
</evidence>
<name>A0AAD6S9K8_9AGAR</name>
<keyword evidence="3" id="KW-1185">Reference proteome</keyword>
<proteinExistence type="predicted"/>
<accession>A0AAD6S9K8</accession>
<sequence>MPPPARLQDKASSCDSVENACKNGTPALDSTRAALESSRTAPDATAEHPADVPSPGRASTAQHIIGSTLLFAWVLTSPHPFPELVVATMELYTPPSASPTTIVPHCAGLPGDPPWTPSSSTLPLGAVEREGFYCSDGSGARLRVATRRRSAPGIAPSNVRIVALFDTVALDTWCVVRKELSPLEPSCHW</sequence>
<dbReference type="AlphaFoldDB" id="A0AAD6S9K8"/>
<evidence type="ECO:0000313" key="3">
    <source>
        <dbReference type="Proteomes" id="UP001218188"/>
    </source>
</evidence>
<feature type="region of interest" description="Disordered" evidence="1">
    <location>
        <begin position="1"/>
        <end position="59"/>
    </location>
</feature>
<protein>
    <submittedName>
        <fullName evidence="2">Uncharacterized protein</fullName>
    </submittedName>
</protein>
<evidence type="ECO:0000256" key="1">
    <source>
        <dbReference type="SAM" id="MobiDB-lite"/>
    </source>
</evidence>
<comment type="caution">
    <text evidence="2">The sequence shown here is derived from an EMBL/GenBank/DDBJ whole genome shotgun (WGS) entry which is preliminary data.</text>
</comment>
<reference evidence="2" key="1">
    <citation type="submission" date="2023-03" db="EMBL/GenBank/DDBJ databases">
        <title>Massive genome expansion in bonnet fungi (Mycena s.s.) driven by repeated elements and novel gene families across ecological guilds.</title>
        <authorList>
            <consortium name="Lawrence Berkeley National Laboratory"/>
            <person name="Harder C.B."/>
            <person name="Miyauchi S."/>
            <person name="Viragh M."/>
            <person name="Kuo A."/>
            <person name="Thoen E."/>
            <person name="Andreopoulos B."/>
            <person name="Lu D."/>
            <person name="Skrede I."/>
            <person name="Drula E."/>
            <person name="Henrissat B."/>
            <person name="Morin E."/>
            <person name="Kohler A."/>
            <person name="Barry K."/>
            <person name="LaButti K."/>
            <person name="Morin E."/>
            <person name="Salamov A."/>
            <person name="Lipzen A."/>
            <person name="Mereny Z."/>
            <person name="Hegedus B."/>
            <person name="Baldrian P."/>
            <person name="Stursova M."/>
            <person name="Weitz H."/>
            <person name="Taylor A."/>
            <person name="Grigoriev I.V."/>
            <person name="Nagy L.G."/>
            <person name="Martin F."/>
            <person name="Kauserud H."/>
        </authorList>
    </citation>
    <scope>NUCLEOTIDE SEQUENCE</scope>
    <source>
        <strain evidence="2">CBHHK200</strain>
    </source>
</reference>
<dbReference type="EMBL" id="JARJCM010000185">
    <property type="protein sequence ID" value="KAJ7023623.1"/>
    <property type="molecule type" value="Genomic_DNA"/>
</dbReference>
<dbReference type="Proteomes" id="UP001218188">
    <property type="component" value="Unassembled WGS sequence"/>
</dbReference>
<gene>
    <name evidence="2" type="ORF">C8F04DRAFT_1401572</name>
</gene>